<dbReference type="RefSeq" id="WP_068554347.1">
    <property type="nucleotide sequence ID" value="NZ_LOEE01000006.1"/>
</dbReference>
<dbReference type="InterPro" id="IPR021857">
    <property type="entry name" value="DUF3467"/>
</dbReference>
<evidence type="ECO:0008006" key="3">
    <source>
        <dbReference type="Google" id="ProtNLM"/>
    </source>
</evidence>
<dbReference type="OrthoDB" id="1911531at2"/>
<name>A0A140LCN0_9FIRM</name>
<dbReference type="Pfam" id="PF11950">
    <property type="entry name" value="DUF3467"/>
    <property type="match status" value="1"/>
</dbReference>
<accession>A0A140LCN0</accession>
<evidence type="ECO:0000313" key="1">
    <source>
        <dbReference type="EMBL" id="KXG78305.1"/>
    </source>
</evidence>
<reference evidence="1 2" key="1">
    <citation type="submission" date="2015-12" db="EMBL/GenBank/DDBJ databases">
        <title>Draft genome sequence of the thermoanaerobe Thermotalea metallivorans, an isolate from the runoff channel of the Great Artesian Basin, Australia.</title>
        <authorList>
            <person name="Patel B.K."/>
        </authorList>
    </citation>
    <scope>NUCLEOTIDE SEQUENCE [LARGE SCALE GENOMIC DNA]</scope>
    <source>
        <strain evidence="1 2">B2-1</strain>
    </source>
</reference>
<keyword evidence="2" id="KW-1185">Reference proteome</keyword>
<evidence type="ECO:0000313" key="2">
    <source>
        <dbReference type="Proteomes" id="UP000070456"/>
    </source>
</evidence>
<dbReference type="AlphaFoldDB" id="A0A140LCN0"/>
<organism evidence="1 2">
    <name type="scientific">Thermotalea metallivorans</name>
    <dbReference type="NCBI Taxonomy" id="520762"/>
    <lineage>
        <taxon>Bacteria</taxon>
        <taxon>Bacillati</taxon>
        <taxon>Bacillota</taxon>
        <taxon>Clostridia</taxon>
        <taxon>Peptostreptococcales</taxon>
        <taxon>Thermotaleaceae</taxon>
        <taxon>Thermotalea</taxon>
    </lineage>
</organism>
<dbReference type="Proteomes" id="UP000070456">
    <property type="component" value="Unassembled WGS sequence"/>
</dbReference>
<comment type="caution">
    <text evidence="1">The sequence shown here is derived from an EMBL/GenBank/DDBJ whole genome shotgun (WGS) entry which is preliminary data.</text>
</comment>
<dbReference type="STRING" id="520762.AN619_02800"/>
<sequence length="88" mass="10177">MSEKRVYANRVDINTSVYDVLCTFYTMSPLRDEKNIIVGENVVDKAEIYMSPQLAKALAMLLTEQVRIYEENFGEIKFSQMNNNSSEK</sequence>
<protein>
    <recommendedName>
        <fullName evidence="3">DUF3467 domain-containing protein</fullName>
    </recommendedName>
</protein>
<dbReference type="EMBL" id="LOEE01000006">
    <property type="protein sequence ID" value="KXG78305.1"/>
    <property type="molecule type" value="Genomic_DNA"/>
</dbReference>
<gene>
    <name evidence="1" type="ORF">AN619_02800</name>
</gene>
<proteinExistence type="predicted"/>